<feature type="compositionally biased region" description="Basic and acidic residues" evidence="1">
    <location>
        <begin position="309"/>
        <end position="325"/>
    </location>
</feature>
<gene>
    <name evidence="2" type="ORF">EX30DRAFT_365761</name>
</gene>
<accession>A0A4S2MNZ7</accession>
<evidence type="ECO:0000313" key="3">
    <source>
        <dbReference type="Proteomes" id="UP000298138"/>
    </source>
</evidence>
<proteinExistence type="predicted"/>
<protein>
    <submittedName>
        <fullName evidence="2">Uncharacterized protein</fullName>
    </submittedName>
</protein>
<sequence>MFESVILSSDSNDTIRNAVGVVRWEGCEFTAPGDRGSLAFATFAEPSGVEVHIPVELHIRAAPEVQTWDFLLLSVFVGVAEEFLDVDLLFVHAQRHPIVPKVERISCTGEPDAMTIGLGGKNGALDRLQTFFAVGVYVITLHCESLLSLPPPQVQISRKTLVLDLDPTPSRYARSSTQSKSFCHQLMTDIIFLLTPDSQYPHRFRKVRSGSALSAHLPVPGFPTRTPTALRKYPTEETNRPTDWQPIDSDAGVSVVLFQDAGRGFGVTASMSRYHSTMGWDMAAREIPRPVMDHTCLDYGLGGLGGLGGREDGREGGREGGRERA</sequence>
<dbReference type="Proteomes" id="UP000298138">
    <property type="component" value="Unassembled WGS sequence"/>
</dbReference>
<evidence type="ECO:0000256" key="1">
    <source>
        <dbReference type="SAM" id="MobiDB-lite"/>
    </source>
</evidence>
<dbReference type="EMBL" id="ML220138">
    <property type="protein sequence ID" value="TGZ78755.1"/>
    <property type="molecule type" value="Genomic_DNA"/>
</dbReference>
<dbReference type="AlphaFoldDB" id="A0A4S2MNZ7"/>
<reference evidence="2 3" key="1">
    <citation type="submission" date="2019-04" db="EMBL/GenBank/DDBJ databases">
        <title>Comparative genomics and transcriptomics to analyze fruiting body development in filamentous ascomycetes.</title>
        <authorList>
            <consortium name="DOE Joint Genome Institute"/>
            <person name="Lutkenhaus R."/>
            <person name="Traeger S."/>
            <person name="Breuer J."/>
            <person name="Kuo A."/>
            <person name="Lipzen A."/>
            <person name="Pangilinan J."/>
            <person name="Dilworth D."/>
            <person name="Sandor L."/>
            <person name="Poggeler S."/>
            <person name="Barry K."/>
            <person name="Grigoriev I.V."/>
            <person name="Nowrousian M."/>
        </authorList>
    </citation>
    <scope>NUCLEOTIDE SEQUENCE [LARGE SCALE GENOMIC DNA]</scope>
    <source>
        <strain evidence="2 3">CBS 389.68</strain>
    </source>
</reference>
<dbReference type="InParanoid" id="A0A4S2MNZ7"/>
<evidence type="ECO:0000313" key="2">
    <source>
        <dbReference type="EMBL" id="TGZ78755.1"/>
    </source>
</evidence>
<keyword evidence="3" id="KW-1185">Reference proteome</keyword>
<feature type="region of interest" description="Disordered" evidence="1">
    <location>
        <begin position="304"/>
        <end position="325"/>
    </location>
</feature>
<organism evidence="2 3">
    <name type="scientific">Ascodesmis nigricans</name>
    <dbReference type="NCBI Taxonomy" id="341454"/>
    <lineage>
        <taxon>Eukaryota</taxon>
        <taxon>Fungi</taxon>
        <taxon>Dikarya</taxon>
        <taxon>Ascomycota</taxon>
        <taxon>Pezizomycotina</taxon>
        <taxon>Pezizomycetes</taxon>
        <taxon>Pezizales</taxon>
        <taxon>Ascodesmidaceae</taxon>
        <taxon>Ascodesmis</taxon>
    </lineage>
</organism>
<name>A0A4S2MNZ7_9PEZI</name>